<protein>
    <submittedName>
        <fullName evidence="1">Uncharacterized protein</fullName>
    </submittedName>
</protein>
<dbReference type="EMBL" id="JASCZI010151520">
    <property type="protein sequence ID" value="MED6173312.1"/>
    <property type="molecule type" value="Genomic_DNA"/>
</dbReference>
<accession>A0ABU6VIV8</accession>
<gene>
    <name evidence="1" type="ORF">PIB30_058182</name>
</gene>
<sequence length="100" mass="11467">MSTSQRKKTIVSPSCVSACGGSPSMLKNRKKKFEYNNGKCSYGLNAVMLESRTEWNLRRLFLRCPLWEFFSSDSRHLLRGLTLGVSILYGLMRLKTVEEK</sequence>
<keyword evidence="2" id="KW-1185">Reference proteome</keyword>
<evidence type="ECO:0000313" key="2">
    <source>
        <dbReference type="Proteomes" id="UP001341840"/>
    </source>
</evidence>
<organism evidence="1 2">
    <name type="scientific">Stylosanthes scabra</name>
    <dbReference type="NCBI Taxonomy" id="79078"/>
    <lineage>
        <taxon>Eukaryota</taxon>
        <taxon>Viridiplantae</taxon>
        <taxon>Streptophyta</taxon>
        <taxon>Embryophyta</taxon>
        <taxon>Tracheophyta</taxon>
        <taxon>Spermatophyta</taxon>
        <taxon>Magnoliopsida</taxon>
        <taxon>eudicotyledons</taxon>
        <taxon>Gunneridae</taxon>
        <taxon>Pentapetalae</taxon>
        <taxon>rosids</taxon>
        <taxon>fabids</taxon>
        <taxon>Fabales</taxon>
        <taxon>Fabaceae</taxon>
        <taxon>Papilionoideae</taxon>
        <taxon>50 kb inversion clade</taxon>
        <taxon>dalbergioids sensu lato</taxon>
        <taxon>Dalbergieae</taxon>
        <taxon>Pterocarpus clade</taxon>
        <taxon>Stylosanthes</taxon>
    </lineage>
</organism>
<reference evidence="1 2" key="1">
    <citation type="journal article" date="2023" name="Plants (Basel)">
        <title>Bridging the Gap: Combining Genomics and Transcriptomics Approaches to Understand Stylosanthes scabra, an Orphan Legume from the Brazilian Caatinga.</title>
        <authorList>
            <person name="Ferreira-Neto J.R.C."/>
            <person name="da Silva M.D."/>
            <person name="Binneck E."/>
            <person name="de Melo N.F."/>
            <person name="da Silva R.H."/>
            <person name="de Melo A.L.T.M."/>
            <person name="Pandolfi V."/>
            <person name="Bustamante F.O."/>
            <person name="Brasileiro-Vidal A.C."/>
            <person name="Benko-Iseppon A.M."/>
        </authorList>
    </citation>
    <scope>NUCLEOTIDE SEQUENCE [LARGE SCALE GENOMIC DNA]</scope>
    <source>
        <tissue evidence="1">Leaves</tissue>
    </source>
</reference>
<evidence type="ECO:0000313" key="1">
    <source>
        <dbReference type="EMBL" id="MED6173312.1"/>
    </source>
</evidence>
<proteinExistence type="predicted"/>
<comment type="caution">
    <text evidence="1">The sequence shown here is derived from an EMBL/GenBank/DDBJ whole genome shotgun (WGS) entry which is preliminary data.</text>
</comment>
<name>A0ABU6VIV8_9FABA</name>
<dbReference type="Proteomes" id="UP001341840">
    <property type="component" value="Unassembled WGS sequence"/>
</dbReference>